<organism evidence="7 8">
    <name type="scientific">Amycolatopsis suaedae</name>
    <dbReference type="NCBI Taxonomy" id="2510978"/>
    <lineage>
        <taxon>Bacteria</taxon>
        <taxon>Bacillati</taxon>
        <taxon>Actinomycetota</taxon>
        <taxon>Actinomycetes</taxon>
        <taxon>Pseudonocardiales</taxon>
        <taxon>Pseudonocardiaceae</taxon>
        <taxon>Amycolatopsis</taxon>
    </lineage>
</organism>
<dbReference type="OrthoDB" id="5488434at2"/>
<dbReference type="GO" id="GO:0017000">
    <property type="term" value="P:antibiotic biosynthetic process"/>
    <property type="evidence" value="ECO:0007669"/>
    <property type="project" value="UniProtKB-KW"/>
</dbReference>
<dbReference type="EMBL" id="SFCC01000013">
    <property type="protein sequence ID" value="RZQ61166.1"/>
    <property type="molecule type" value="Genomic_DNA"/>
</dbReference>
<keyword evidence="4" id="KW-0045">Antibiotic biosynthesis</keyword>
<dbReference type="Gene3D" id="3.40.50.2000">
    <property type="entry name" value="Glycogen Phosphorylase B"/>
    <property type="match status" value="2"/>
</dbReference>
<dbReference type="PANTHER" id="PTHR48050:SF13">
    <property type="entry name" value="STEROL 3-BETA-GLUCOSYLTRANSFERASE UGT80A2"/>
    <property type="match status" value="1"/>
</dbReference>
<evidence type="ECO:0000313" key="8">
    <source>
        <dbReference type="Proteomes" id="UP000292003"/>
    </source>
</evidence>
<dbReference type="FunFam" id="3.40.50.2000:FF:000072">
    <property type="entry name" value="Glycosyl transferase"/>
    <property type="match status" value="1"/>
</dbReference>
<dbReference type="PANTHER" id="PTHR48050">
    <property type="entry name" value="STEROL 3-BETA-GLUCOSYLTRANSFERASE"/>
    <property type="match status" value="1"/>
</dbReference>
<comment type="similarity">
    <text evidence="1">Belongs to the glycosyltransferase 28 family.</text>
</comment>
<feature type="domain" description="Erythromycin biosynthesis protein CIII-like N-terminal" evidence="6">
    <location>
        <begin position="22"/>
        <end position="256"/>
    </location>
</feature>
<keyword evidence="3 7" id="KW-0808">Transferase</keyword>
<evidence type="ECO:0000256" key="2">
    <source>
        <dbReference type="ARBA" id="ARBA00022676"/>
    </source>
</evidence>
<dbReference type="Pfam" id="PF21036">
    <property type="entry name" value="EryCIII-like_N"/>
    <property type="match status" value="1"/>
</dbReference>
<dbReference type="InterPro" id="IPR002213">
    <property type="entry name" value="UDP_glucos_trans"/>
</dbReference>
<dbReference type="InterPro" id="IPR010610">
    <property type="entry name" value="EryCIII-like_C"/>
</dbReference>
<sequence>MRVLFTVNPEKSTFLYLVPMMWALRTAGHEVRVASQPGFAPTITQAGLTAVGVGRDVDKWKEARENPELLEASRAGLPSPWNALDDPGGTTWEQTLAAHVAAVETIHHPDNEPMLADLVGYARSWEPDLVVWEPFCYAGAVAAKACGAAHARMLFGVDVFGLTREFFLRRRGEQPPSRRADPMADWLGGYGETYGFSFSEDMVVGQFTIDQFPASLQTEADLHYVRTQYIAYGGPAVVPRWLWEPTRRPRVGLTLGLTATEVFSGYNIPLSDILGALSELDIEVVATVAESEQAGLGAVPANVRLVSYVPWHALAPTCSAVIHHAGAATMGTTMRHPVPQLALHYHFDQPILGRALAEHGAGLEIHTTRATGTGIRDAVERLLSEPRFAERARDLRDEVLAAPSPNELVGQLEELTTKYRGR</sequence>
<keyword evidence="2" id="KW-0328">Glycosyltransferase</keyword>
<keyword evidence="8" id="KW-1185">Reference proteome</keyword>
<evidence type="ECO:0000256" key="1">
    <source>
        <dbReference type="ARBA" id="ARBA00006962"/>
    </source>
</evidence>
<evidence type="ECO:0000256" key="3">
    <source>
        <dbReference type="ARBA" id="ARBA00022679"/>
    </source>
</evidence>
<evidence type="ECO:0000259" key="5">
    <source>
        <dbReference type="Pfam" id="PF06722"/>
    </source>
</evidence>
<protein>
    <submittedName>
        <fullName evidence="7">Activator-dependent family glycosyltransferase</fullName>
    </submittedName>
</protein>
<dbReference type="GO" id="GO:0016758">
    <property type="term" value="F:hexosyltransferase activity"/>
    <property type="evidence" value="ECO:0007669"/>
    <property type="project" value="UniProtKB-ARBA"/>
</dbReference>
<dbReference type="InterPro" id="IPR048284">
    <property type="entry name" value="EryCIII-like_N"/>
</dbReference>
<dbReference type="Proteomes" id="UP000292003">
    <property type="component" value="Unassembled WGS sequence"/>
</dbReference>
<reference evidence="7 8" key="1">
    <citation type="submission" date="2019-02" db="EMBL/GenBank/DDBJ databases">
        <title>Draft genome sequence of Amycolatopsis sp. 8-3EHSu isolated from roots of Suaeda maritima.</title>
        <authorList>
            <person name="Duangmal K."/>
            <person name="Chantavorakit T."/>
        </authorList>
    </citation>
    <scope>NUCLEOTIDE SEQUENCE [LARGE SCALE GENOMIC DNA]</scope>
    <source>
        <strain evidence="7 8">8-3EHSu</strain>
    </source>
</reference>
<evidence type="ECO:0000256" key="4">
    <source>
        <dbReference type="ARBA" id="ARBA00023194"/>
    </source>
</evidence>
<comment type="caution">
    <text evidence="7">The sequence shown here is derived from an EMBL/GenBank/DDBJ whole genome shotgun (WGS) entry which is preliminary data.</text>
</comment>
<gene>
    <name evidence="7" type="ORF">EWH70_25130</name>
</gene>
<dbReference type="CDD" id="cd03784">
    <property type="entry name" value="GT1_Gtf-like"/>
    <property type="match status" value="1"/>
</dbReference>
<dbReference type="InterPro" id="IPR030953">
    <property type="entry name" value="Glycosyl_450act"/>
</dbReference>
<accession>A0A4Q7J3G0</accession>
<dbReference type="InterPro" id="IPR050426">
    <property type="entry name" value="Glycosyltransferase_28"/>
</dbReference>
<dbReference type="AlphaFoldDB" id="A0A4Q7J3G0"/>
<evidence type="ECO:0000259" key="6">
    <source>
        <dbReference type="Pfam" id="PF21036"/>
    </source>
</evidence>
<feature type="domain" description="Erythromycin biosynthesis protein CIII-like C-terminal" evidence="5">
    <location>
        <begin position="273"/>
        <end position="415"/>
    </location>
</feature>
<dbReference type="NCBIfam" id="TIGR04516">
    <property type="entry name" value="glycosyl_450act"/>
    <property type="match status" value="1"/>
</dbReference>
<dbReference type="Pfam" id="PF06722">
    <property type="entry name" value="EryCIII-like_C"/>
    <property type="match status" value="1"/>
</dbReference>
<dbReference type="SUPFAM" id="SSF53756">
    <property type="entry name" value="UDP-Glycosyltransferase/glycogen phosphorylase"/>
    <property type="match status" value="1"/>
</dbReference>
<dbReference type="RefSeq" id="WP_130477980.1">
    <property type="nucleotide sequence ID" value="NZ_SFCC01000013.1"/>
</dbReference>
<dbReference type="GO" id="GO:0008194">
    <property type="term" value="F:UDP-glycosyltransferase activity"/>
    <property type="evidence" value="ECO:0007669"/>
    <property type="project" value="InterPro"/>
</dbReference>
<evidence type="ECO:0000313" key="7">
    <source>
        <dbReference type="EMBL" id="RZQ61166.1"/>
    </source>
</evidence>
<proteinExistence type="inferred from homology"/>
<name>A0A4Q7J3G0_9PSEU</name>